<evidence type="ECO:0000256" key="1">
    <source>
        <dbReference type="SAM" id="Phobius"/>
    </source>
</evidence>
<accession>A0AAN8FLI5</accession>
<reference evidence="2 3" key="1">
    <citation type="submission" date="2019-10" db="EMBL/GenBank/DDBJ databases">
        <title>Assembly and Annotation for the nematode Trichostrongylus colubriformis.</title>
        <authorList>
            <person name="Martin J."/>
        </authorList>
    </citation>
    <scope>NUCLEOTIDE SEQUENCE [LARGE SCALE GENOMIC DNA]</scope>
    <source>
        <strain evidence="2">G859</strain>
        <tissue evidence="2">Whole worm</tissue>
    </source>
</reference>
<keyword evidence="1" id="KW-0472">Membrane</keyword>
<feature type="transmembrane region" description="Helical" evidence="1">
    <location>
        <begin position="56"/>
        <end position="74"/>
    </location>
</feature>
<organism evidence="2 3">
    <name type="scientific">Trichostrongylus colubriformis</name>
    <name type="common">Black scour worm</name>
    <dbReference type="NCBI Taxonomy" id="6319"/>
    <lineage>
        <taxon>Eukaryota</taxon>
        <taxon>Metazoa</taxon>
        <taxon>Ecdysozoa</taxon>
        <taxon>Nematoda</taxon>
        <taxon>Chromadorea</taxon>
        <taxon>Rhabditida</taxon>
        <taxon>Rhabditina</taxon>
        <taxon>Rhabditomorpha</taxon>
        <taxon>Strongyloidea</taxon>
        <taxon>Trichostrongylidae</taxon>
        <taxon>Trichostrongylus</taxon>
    </lineage>
</organism>
<feature type="non-terminal residue" evidence="2">
    <location>
        <position position="1"/>
    </location>
</feature>
<protein>
    <submittedName>
        <fullName evidence="2">Uncharacterized protein</fullName>
    </submittedName>
</protein>
<proteinExistence type="predicted"/>
<feature type="transmembrane region" description="Helical" evidence="1">
    <location>
        <begin position="28"/>
        <end position="50"/>
    </location>
</feature>
<dbReference type="AlphaFoldDB" id="A0AAN8FLI5"/>
<name>A0AAN8FLI5_TRICO</name>
<keyword evidence="1" id="KW-1133">Transmembrane helix</keyword>
<comment type="caution">
    <text evidence="2">The sequence shown here is derived from an EMBL/GenBank/DDBJ whole genome shotgun (WGS) entry which is preliminary data.</text>
</comment>
<evidence type="ECO:0000313" key="2">
    <source>
        <dbReference type="EMBL" id="KAK5966368.1"/>
    </source>
</evidence>
<evidence type="ECO:0000313" key="3">
    <source>
        <dbReference type="Proteomes" id="UP001331761"/>
    </source>
</evidence>
<keyword evidence="1" id="KW-0812">Transmembrane</keyword>
<dbReference type="EMBL" id="WIXE01023574">
    <property type="protein sequence ID" value="KAK5966368.1"/>
    <property type="molecule type" value="Genomic_DNA"/>
</dbReference>
<sequence>VLDFFVVFIALLVYAIINYFFESSLQTSVPIIALLMFAVAFPTGVIGLLYERANLLVIYNTRLCIIMLWSIAWTL</sequence>
<feature type="transmembrane region" description="Helical" evidence="1">
    <location>
        <begin position="6"/>
        <end position="21"/>
    </location>
</feature>
<dbReference type="Proteomes" id="UP001331761">
    <property type="component" value="Unassembled WGS sequence"/>
</dbReference>
<keyword evidence="3" id="KW-1185">Reference proteome</keyword>
<gene>
    <name evidence="2" type="ORF">GCK32_013311</name>
</gene>